<gene>
    <name evidence="2" type="ORF">AVDCRST_MAG77-736</name>
</gene>
<name>A0A6J4HG09_9CHLR</name>
<evidence type="ECO:0008006" key="3">
    <source>
        <dbReference type="Google" id="ProtNLM"/>
    </source>
</evidence>
<dbReference type="AlphaFoldDB" id="A0A6J4HG09"/>
<evidence type="ECO:0000256" key="1">
    <source>
        <dbReference type="SAM" id="Phobius"/>
    </source>
</evidence>
<dbReference type="SUPFAM" id="SSF53850">
    <property type="entry name" value="Periplasmic binding protein-like II"/>
    <property type="match status" value="1"/>
</dbReference>
<keyword evidence="1" id="KW-0472">Membrane</keyword>
<dbReference type="InterPro" id="IPR006059">
    <property type="entry name" value="SBP"/>
</dbReference>
<organism evidence="2">
    <name type="scientific">uncultured Chloroflexota bacterium</name>
    <dbReference type="NCBI Taxonomy" id="166587"/>
    <lineage>
        <taxon>Bacteria</taxon>
        <taxon>Bacillati</taxon>
        <taxon>Chloroflexota</taxon>
        <taxon>environmental samples</taxon>
    </lineage>
</organism>
<dbReference type="InterPro" id="IPR006311">
    <property type="entry name" value="TAT_signal"/>
</dbReference>
<dbReference type="Pfam" id="PF01547">
    <property type="entry name" value="SBP_bac_1"/>
    <property type="match status" value="1"/>
</dbReference>
<dbReference type="PANTHER" id="PTHR43649:SF30">
    <property type="entry name" value="ABC TRANSPORTER SUBSTRATE-BINDING PROTEIN"/>
    <property type="match status" value="1"/>
</dbReference>
<keyword evidence="1" id="KW-1133">Transmembrane helix</keyword>
<reference evidence="2" key="1">
    <citation type="submission" date="2020-02" db="EMBL/GenBank/DDBJ databases">
        <authorList>
            <person name="Meier V. D."/>
        </authorList>
    </citation>
    <scope>NUCLEOTIDE SEQUENCE</scope>
    <source>
        <strain evidence="2">AVDCRST_MAG77</strain>
    </source>
</reference>
<dbReference type="PROSITE" id="PS51257">
    <property type="entry name" value="PROKAR_LIPOPROTEIN"/>
    <property type="match status" value="1"/>
</dbReference>
<protein>
    <recommendedName>
        <fullName evidence="3">ABC transporter, substrate-binding protein (Cluster 1, maltose/g3p/polyamine/iron)</fullName>
    </recommendedName>
</protein>
<accession>A0A6J4HG09</accession>
<dbReference type="PANTHER" id="PTHR43649">
    <property type="entry name" value="ARABINOSE-BINDING PROTEIN-RELATED"/>
    <property type="match status" value="1"/>
</dbReference>
<evidence type="ECO:0000313" key="2">
    <source>
        <dbReference type="EMBL" id="CAA9222211.1"/>
    </source>
</evidence>
<dbReference type="InterPro" id="IPR050490">
    <property type="entry name" value="Bact_solute-bd_prot1"/>
</dbReference>
<sequence length="449" mass="49343">MLGKSGQSRRRFIHAAGASTAVGVLAGCVAPGGPAAQQAQKPVLSAAPVTVTLYKRQVMTEPDAAIMLKDWYAAHPTWKVELSQGNSTLEQLTPHIAGGAKIDMLGWYQTVRAFNKRTGIALLLDDYIRRDNYDVKRFNAKELDLVGRIDGKVYSLFYAYGGNLTAHFYNRALFKQVGVPEPPSDWNKAWSWDEFRDAMRRLTKKSDGATTQVGITHYGDPVTSLLVHSDGKWITDDWKRITSSDGELLQTIDNWADLVNRDGATMASPGVNVGVTNNEQAFLTGRAGMYVVAGGPAVPAKKFSDAGLDWGFAVSPKMKYASPEVQSNTILLTRQGAYPDHGWELLKYLVEGNRWGALEGRIPAIQDDAQRWAGETFSHNSNARIEVITQTTRIARPVDKYAYHPAFLELNKVIQPVLADIWAGKATARAALPPLQSQLQGIVDQFPAT</sequence>
<dbReference type="Gene3D" id="3.40.190.10">
    <property type="entry name" value="Periplasmic binding protein-like II"/>
    <property type="match status" value="1"/>
</dbReference>
<proteinExistence type="predicted"/>
<dbReference type="PROSITE" id="PS51318">
    <property type="entry name" value="TAT"/>
    <property type="match status" value="1"/>
</dbReference>
<keyword evidence="1" id="KW-0812">Transmembrane</keyword>
<dbReference type="EMBL" id="CADCTC010000035">
    <property type="protein sequence ID" value="CAA9222211.1"/>
    <property type="molecule type" value="Genomic_DNA"/>
</dbReference>
<feature type="transmembrane region" description="Helical" evidence="1">
    <location>
        <begin position="12"/>
        <end position="33"/>
    </location>
</feature>